<dbReference type="InterPro" id="IPR050924">
    <property type="entry name" value="Peroxiredoxin_BCP/PrxQ"/>
</dbReference>
<dbReference type="PIRSF" id="PIRSF000239">
    <property type="entry name" value="AHPC"/>
    <property type="match status" value="1"/>
</dbReference>
<protein>
    <recommendedName>
        <fullName evidence="3">thioredoxin-dependent peroxiredoxin</fullName>
        <ecNumber evidence="3">1.11.1.24</ecNumber>
    </recommendedName>
    <alternativeName>
        <fullName evidence="11">Bacterioferritin comigratory protein</fullName>
    </alternativeName>
    <alternativeName>
        <fullName evidence="9">Thioredoxin peroxidase</fullName>
    </alternativeName>
</protein>
<evidence type="ECO:0000256" key="12">
    <source>
        <dbReference type="ARBA" id="ARBA00049091"/>
    </source>
</evidence>
<dbReference type="AlphaFoldDB" id="A0AAU7W1M3"/>
<evidence type="ECO:0000256" key="11">
    <source>
        <dbReference type="ARBA" id="ARBA00041373"/>
    </source>
</evidence>
<evidence type="ECO:0000256" key="5">
    <source>
        <dbReference type="ARBA" id="ARBA00022862"/>
    </source>
</evidence>
<dbReference type="PROSITE" id="PS51352">
    <property type="entry name" value="THIOREDOXIN_2"/>
    <property type="match status" value="1"/>
</dbReference>
<evidence type="ECO:0000256" key="3">
    <source>
        <dbReference type="ARBA" id="ARBA00013017"/>
    </source>
</evidence>
<dbReference type="EC" id="1.11.1.24" evidence="3"/>
<dbReference type="InterPro" id="IPR000866">
    <property type="entry name" value="AhpC/TSA"/>
</dbReference>
<dbReference type="Gene3D" id="3.40.30.10">
    <property type="entry name" value="Glutaredoxin"/>
    <property type="match status" value="1"/>
</dbReference>
<dbReference type="GO" id="GO:0034599">
    <property type="term" value="P:cellular response to oxidative stress"/>
    <property type="evidence" value="ECO:0007669"/>
    <property type="project" value="TreeGrafter"/>
</dbReference>
<gene>
    <name evidence="15" type="ORF">ABIQ69_08820</name>
</gene>
<keyword evidence="4" id="KW-0575">Peroxidase</keyword>
<dbReference type="PANTHER" id="PTHR42801:SF20">
    <property type="entry name" value="ALKYL HYDROPEROXIDE REDUCTASE E"/>
    <property type="match status" value="1"/>
</dbReference>
<feature type="active site" description="Cysteine sulfenic acid (-SOH) intermediate; for peroxidase activity" evidence="13">
    <location>
        <position position="46"/>
    </location>
</feature>
<dbReference type="EMBL" id="CP158374">
    <property type="protein sequence ID" value="XBX80725.1"/>
    <property type="molecule type" value="Genomic_DNA"/>
</dbReference>
<evidence type="ECO:0000256" key="6">
    <source>
        <dbReference type="ARBA" id="ARBA00023002"/>
    </source>
</evidence>
<comment type="function">
    <text evidence="1">Thiol-specific peroxidase that catalyzes the reduction of hydrogen peroxide and organic hydroperoxides to water and alcohols, respectively. Plays a role in cell protection against oxidative stress by detoxifying peroxides and as sensor of hydrogen peroxide-mediated signaling events.</text>
</comment>
<dbReference type="CDD" id="cd03018">
    <property type="entry name" value="PRX_AhpE_like"/>
    <property type="match status" value="1"/>
</dbReference>
<dbReference type="GO" id="GO:0045454">
    <property type="term" value="P:cell redox homeostasis"/>
    <property type="evidence" value="ECO:0007669"/>
    <property type="project" value="TreeGrafter"/>
</dbReference>
<dbReference type="SUPFAM" id="SSF52833">
    <property type="entry name" value="Thioredoxin-like"/>
    <property type="match status" value="1"/>
</dbReference>
<keyword evidence="8" id="KW-0676">Redox-active center</keyword>
<dbReference type="InterPro" id="IPR036249">
    <property type="entry name" value="Thioredoxin-like_sf"/>
</dbReference>
<comment type="similarity">
    <text evidence="10">Belongs to the peroxiredoxin family. BCP/PrxQ subfamily.</text>
</comment>
<name>A0AAU7W1M3_9MICO</name>
<dbReference type="RefSeq" id="WP_350346752.1">
    <property type="nucleotide sequence ID" value="NZ_CP158374.1"/>
</dbReference>
<evidence type="ECO:0000256" key="8">
    <source>
        <dbReference type="ARBA" id="ARBA00023284"/>
    </source>
</evidence>
<comment type="subunit">
    <text evidence="2">Monomer.</text>
</comment>
<dbReference type="InterPro" id="IPR013766">
    <property type="entry name" value="Thioredoxin_domain"/>
</dbReference>
<dbReference type="PANTHER" id="PTHR42801">
    <property type="entry name" value="THIOREDOXIN-DEPENDENT PEROXIDE REDUCTASE"/>
    <property type="match status" value="1"/>
</dbReference>
<evidence type="ECO:0000256" key="10">
    <source>
        <dbReference type="ARBA" id="ARBA00038489"/>
    </source>
</evidence>
<keyword evidence="7" id="KW-1015">Disulfide bond</keyword>
<dbReference type="Pfam" id="PF00578">
    <property type="entry name" value="AhpC-TSA"/>
    <property type="match status" value="1"/>
</dbReference>
<evidence type="ECO:0000256" key="7">
    <source>
        <dbReference type="ARBA" id="ARBA00023157"/>
    </source>
</evidence>
<keyword evidence="5" id="KW-0049">Antioxidant</keyword>
<keyword evidence="6" id="KW-0560">Oxidoreductase</keyword>
<dbReference type="GO" id="GO:0008379">
    <property type="term" value="F:thioredoxin peroxidase activity"/>
    <property type="evidence" value="ECO:0007669"/>
    <property type="project" value="TreeGrafter"/>
</dbReference>
<evidence type="ECO:0000256" key="4">
    <source>
        <dbReference type="ARBA" id="ARBA00022559"/>
    </source>
</evidence>
<sequence>MTLADGSAAPEFALPDQHGRTVRLAEFRGNQAVVLVFFPFAFSATCRSELGELQARRSEFGRAGAELVAVSVDSKYALRAWAEREGFEFPLLADFWPHGEVARAYGAFLDGAGHAARATFGIDRGGVIRSSFSSPPGVARPFAAYEATLATLASG</sequence>
<evidence type="ECO:0000256" key="2">
    <source>
        <dbReference type="ARBA" id="ARBA00011245"/>
    </source>
</evidence>
<comment type="catalytic activity">
    <reaction evidence="12">
        <text>a hydroperoxide + [thioredoxin]-dithiol = an alcohol + [thioredoxin]-disulfide + H2O</text>
        <dbReference type="Rhea" id="RHEA:62620"/>
        <dbReference type="Rhea" id="RHEA-COMP:10698"/>
        <dbReference type="Rhea" id="RHEA-COMP:10700"/>
        <dbReference type="ChEBI" id="CHEBI:15377"/>
        <dbReference type="ChEBI" id="CHEBI:29950"/>
        <dbReference type="ChEBI" id="CHEBI:30879"/>
        <dbReference type="ChEBI" id="CHEBI:35924"/>
        <dbReference type="ChEBI" id="CHEBI:50058"/>
        <dbReference type="EC" id="1.11.1.24"/>
    </reaction>
</comment>
<dbReference type="InterPro" id="IPR024706">
    <property type="entry name" value="Peroxiredoxin_AhpC-typ"/>
</dbReference>
<proteinExistence type="inferred from homology"/>
<evidence type="ECO:0000256" key="13">
    <source>
        <dbReference type="PIRSR" id="PIRSR000239-1"/>
    </source>
</evidence>
<evidence type="ECO:0000256" key="1">
    <source>
        <dbReference type="ARBA" id="ARBA00003330"/>
    </source>
</evidence>
<feature type="domain" description="Thioredoxin" evidence="14">
    <location>
        <begin position="3"/>
        <end position="154"/>
    </location>
</feature>
<evidence type="ECO:0000256" key="9">
    <source>
        <dbReference type="ARBA" id="ARBA00032824"/>
    </source>
</evidence>
<evidence type="ECO:0000313" key="15">
    <source>
        <dbReference type="EMBL" id="XBX80725.1"/>
    </source>
</evidence>
<reference evidence="15" key="1">
    <citation type="submission" date="2024-05" db="EMBL/GenBank/DDBJ databases">
        <authorList>
            <person name="Yu L."/>
        </authorList>
    </citation>
    <scope>NUCLEOTIDE SEQUENCE</scope>
    <source>
        <strain evidence="15">G08B096</strain>
    </source>
</reference>
<evidence type="ECO:0000259" key="14">
    <source>
        <dbReference type="PROSITE" id="PS51352"/>
    </source>
</evidence>
<accession>A0AAU7W1M3</accession>
<dbReference type="GO" id="GO:0005737">
    <property type="term" value="C:cytoplasm"/>
    <property type="evidence" value="ECO:0007669"/>
    <property type="project" value="TreeGrafter"/>
</dbReference>
<organism evidence="15">
    <name type="scientific">Agromyces sp. G08B096</name>
    <dbReference type="NCBI Taxonomy" id="3156399"/>
    <lineage>
        <taxon>Bacteria</taxon>
        <taxon>Bacillati</taxon>
        <taxon>Actinomycetota</taxon>
        <taxon>Actinomycetes</taxon>
        <taxon>Micrococcales</taxon>
        <taxon>Microbacteriaceae</taxon>
        <taxon>Agromyces</taxon>
    </lineage>
</organism>